<sequence>MRKVKVYLVIMVSIFLIGCTEERPFEEQFKEIMNDKNNTYNLFHHELNVLEEGDAFAFFKGEGKVWTSYFEKIDKKLIRRSGHGLNCSTPVNWTVNQGRIVSGLVCDSSISKVIVNGDQANFIEVDDGRRYWYRVIPTYQEVRDIKVKTVNRDGTEKFVGNTQ</sequence>
<accession>A0A845E4V4</accession>
<evidence type="ECO:0000313" key="2">
    <source>
        <dbReference type="Proteomes" id="UP000447393"/>
    </source>
</evidence>
<evidence type="ECO:0000313" key="1">
    <source>
        <dbReference type="EMBL" id="MYL49842.1"/>
    </source>
</evidence>
<dbReference type="PROSITE" id="PS51257">
    <property type="entry name" value="PROKAR_LIPOPROTEIN"/>
    <property type="match status" value="1"/>
</dbReference>
<organism evidence="1 2">
    <name type="scientific">Halobacillus litoralis</name>
    <dbReference type="NCBI Taxonomy" id="45668"/>
    <lineage>
        <taxon>Bacteria</taxon>
        <taxon>Bacillati</taxon>
        <taxon>Bacillota</taxon>
        <taxon>Bacilli</taxon>
        <taxon>Bacillales</taxon>
        <taxon>Bacillaceae</taxon>
        <taxon>Halobacillus</taxon>
    </lineage>
</organism>
<protein>
    <recommendedName>
        <fullName evidence="3">Lipoprotein</fullName>
    </recommendedName>
</protein>
<dbReference type="EMBL" id="WMEZ01000003">
    <property type="protein sequence ID" value="MYL49842.1"/>
    <property type="molecule type" value="Genomic_DNA"/>
</dbReference>
<proteinExistence type="predicted"/>
<reference evidence="1 2" key="1">
    <citation type="submission" date="2019-11" db="EMBL/GenBank/DDBJ databases">
        <title>Genome sequences of 17 halophilic strains isolated from different environments.</title>
        <authorList>
            <person name="Furrow R.E."/>
        </authorList>
    </citation>
    <scope>NUCLEOTIDE SEQUENCE [LARGE SCALE GENOMIC DNA]</scope>
    <source>
        <strain evidence="1 2">22505_10_Sand</strain>
    </source>
</reference>
<dbReference type="AlphaFoldDB" id="A0A845E4V4"/>
<dbReference type="Proteomes" id="UP000447393">
    <property type="component" value="Unassembled WGS sequence"/>
</dbReference>
<name>A0A845E4V4_9BACI</name>
<dbReference type="RefSeq" id="WP_160914709.1">
    <property type="nucleotide sequence ID" value="NZ_WMEZ01000003.1"/>
</dbReference>
<comment type="caution">
    <text evidence="1">The sequence shown here is derived from an EMBL/GenBank/DDBJ whole genome shotgun (WGS) entry which is preliminary data.</text>
</comment>
<evidence type="ECO:0008006" key="3">
    <source>
        <dbReference type="Google" id="ProtNLM"/>
    </source>
</evidence>
<dbReference type="OrthoDB" id="2618795at2"/>
<gene>
    <name evidence="1" type="ORF">GLV98_10105</name>
</gene>